<dbReference type="GO" id="GO:0005576">
    <property type="term" value="C:extracellular region"/>
    <property type="evidence" value="ECO:0007669"/>
    <property type="project" value="TreeGrafter"/>
</dbReference>
<evidence type="ECO:0000313" key="3">
    <source>
        <dbReference type="EMBL" id="EHR53679.1"/>
    </source>
</evidence>
<dbReference type="Pfam" id="PF11887">
    <property type="entry name" value="Mce4_CUP1"/>
    <property type="match status" value="1"/>
</dbReference>
<feature type="domain" description="Mce/MlaD" evidence="1">
    <location>
        <begin position="40"/>
        <end position="115"/>
    </location>
</feature>
<dbReference type="STRING" id="882083.SacmaDRAFT_5563"/>
<gene>
    <name evidence="3" type="ORF">SacmaDRAFT_5563</name>
</gene>
<dbReference type="Proteomes" id="UP000004926">
    <property type="component" value="Chromosome"/>
</dbReference>
<dbReference type="InterPro" id="IPR024516">
    <property type="entry name" value="Mce_C"/>
</dbReference>
<evidence type="ECO:0000259" key="1">
    <source>
        <dbReference type="Pfam" id="PF02470"/>
    </source>
</evidence>
<name>H5XA19_9PSEU</name>
<reference evidence="3 4" key="1">
    <citation type="journal article" date="2012" name="Stand. Genomic Sci.">
        <title>Genome sequence of the ocean sediment bacterium Saccharomonospora marina type strain (XMU15(T)).</title>
        <authorList>
            <person name="Klenk H.P."/>
            <person name="Lu M."/>
            <person name="Lucas S."/>
            <person name="Lapidus A."/>
            <person name="Copeland A."/>
            <person name="Pitluck S."/>
            <person name="Goodwin L.A."/>
            <person name="Han C."/>
            <person name="Tapia R."/>
            <person name="Brambilla E.M."/>
            <person name="Potter G."/>
            <person name="Land M."/>
            <person name="Ivanova N."/>
            <person name="Rohde M."/>
            <person name="Goker M."/>
            <person name="Detter J.C."/>
            <person name="Li W.J."/>
            <person name="Kyrpides N.C."/>
            <person name="Woyke T."/>
        </authorList>
    </citation>
    <scope>NUCLEOTIDE SEQUENCE [LARGE SCALE GENOMIC DNA]</scope>
    <source>
        <strain evidence="3 4">XMU15</strain>
    </source>
</reference>
<dbReference type="eggNOG" id="COG1463">
    <property type="taxonomic scope" value="Bacteria"/>
</dbReference>
<dbReference type="NCBIfam" id="TIGR00996">
    <property type="entry name" value="Mtu_fam_mce"/>
    <property type="match status" value="1"/>
</dbReference>
<organism evidence="3 4">
    <name type="scientific">Saccharomonospora marina XMU15</name>
    <dbReference type="NCBI Taxonomy" id="882083"/>
    <lineage>
        <taxon>Bacteria</taxon>
        <taxon>Bacillati</taxon>
        <taxon>Actinomycetota</taxon>
        <taxon>Actinomycetes</taxon>
        <taxon>Pseudonocardiales</taxon>
        <taxon>Pseudonocardiaceae</taxon>
        <taxon>Saccharomonospora</taxon>
    </lineage>
</organism>
<dbReference type="InterPro" id="IPR052336">
    <property type="entry name" value="MlaD_Phospholipid_Transporter"/>
</dbReference>
<proteinExistence type="predicted"/>
<accession>H5XA19</accession>
<dbReference type="InterPro" id="IPR005693">
    <property type="entry name" value="Mce"/>
</dbReference>
<dbReference type="Pfam" id="PF02470">
    <property type="entry name" value="MlaD"/>
    <property type="match status" value="1"/>
</dbReference>
<dbReference type="AlphaFoldDB" id="H5XA19"/>
<feature type="domain" description="Mammalian cell entry C-terminal" evidence="2">
    <location>
        <begin position="124"/>
        <end position="292"/>
    </location>
</feature>
<evidence type="ECO:0000313" key="4">
    <source>
        <dbReference type="Proteomes" id="UP000004926"/>
    </source>
</evidence>
<dbReference type="RefSeq" id="WP_009157053.1">
    <property type="nucleotide sequence ID" value="NZ_CM001439.1"/>
</dbReference>
<dbReference type="InterPro" id="IPR003399">
    <property type="entry name" value="Mce/MlaD"/>
</dbReference>
<dbReference type="PANTHER" id="PTHR33371">
    <property type="entry name" value="INTERMEMBRANE PHOSPHOLIPID TRANSPORT SYSTEM BINDING PROTEIN MLAD-RELATED"/>
    <property type="match status" value="1"/>
</dbReference>
<dbReference type="OrthoDB" id="338143at2"/>
<dbReference type="HOGENOM" id="CLU_026704_1_0_11"/>
<dbReference type="EMBL" id="CM001439">
    <property type="protein sequence ID" value="EHR53679.1"/>
    <property type="molecule type" value="Genomic_DNA"/>
</dbReference>
<protein>
    <submittedName>
        <fullName evidence="3">Virulence factor Mce family protein</fullName>
    </submittedName>
</protein>
<dbReference type="GO" id="GO:0051701">
    <property type="term" value="P:biological process involved in interaction with host"/>
    <property type="evidence" value="ECO:0007669"/>
    <property type="project" value="TreeGrafter"/>
</dbReference>
<dbReference type="PANTHER" id="PTHR33371:SF17">
    <property type="entry name" value="MCE-FAMILY PROTEIN MCE1B"/>
    <property type="match status" value="1"/>
</dbReference>
<evidence type="ECO:0000259" key="2">
    <source>
        <dbReference type="Pfam" id="PF11887"/>
    </source>
</evidence>
<sequence length="348" mass="37091">MRSFVPALLKMGVFTVVTMLLTAVLAATIANANFGDASGYTARFSSASGLHVGDDVRIAGVKVGQVTGIEAVDSDDGAGTVAQVTFQVEQGRELPALVTATVKFRNLVGQRYLSLGTNVSGDSVLPAGGTIPMERTQPALDLTTLFNGFRPLLRALEPEQVNQLSYQLIRVLQGEGGTVRSLLTHIASVTTTVADRDEVIGKVIDNLNSVLDTVNQRSPQLGQLVDTTQQLVSGLARQREPIGEAVSGMAELTDVTAGLLEDARPPLKRDIDGLNRLAGNLRDAEDLLATILNDLPSSMRKFTRVTSYGSWFNYYLCGLSGTIGIESLNVTVPVLPLPGTQLPERCKV</sequence>
<keyword evidence="4" id="KW-1185">Reference proteome</keyword>